<dbReference type="InterPro" id="IPR034136">
    <property type="entry name" value="TOPRIM_Topo6A/Spo11"/>
</dbReference>
<evidence type="ECO:0000256" key="8">
    <source>
        <dbReference type="ARBA" id="ARBA00023125"/>
    </source>
</evidence>
<evidence type="ECO:0000256" key="4">
    <source>
        <dbReference type="ARBA" id="ARBA00012895"/>
    </source>
</evidence>
<dbReference type="Gene3D" id="1.10.10.10">
    <property type="entry name" value="Winged helix-like DNA-binding domain superfamily/Winged helix DNA-binding domain"/>
    <property type="match status" value="1"/>
</dbReference>
<dbReference type="Pfam" id="PF21180">
    <property type="entry name" value="TOP6A-Spo11_Toprim"/>
    <property type="match status" value="1"/>
</dbReference>
<dbReference type="SUPFAM" id="SSF56726">
    <property type="entry name" value="DNA topoisomerase IV, alpha subunit"/>
    <property type="match status" value="1"/>
</dbReference>
<dbReference type="PANTHER" id="PTHR10848">
    <property type="entry name" value="MEIOTIC RECOMBINATION PROTEIN SPO11"/>
    <property type="match status" value="1"/>
</dbReference>
<evidence type="ECO:0000256" key="10">
    <source>
        <dbReference type="PROSITE-ProRule" id="PRU01385"/>
    </source>
</evidence>
<dbReference type="EMBL" id="ML213590">
    <property type="protein sequence ID" value="TFK44213.1"/>
    <property type="molecule type" value="Genomic_DNA"/>
</dbReference>
<protein>
    <recommendedName>
        <fullName evidence="4">DNA topoisomerase (ATP-hydrolyzing)</fullName>
        <ecNumber evidence="4">5.6.2.2</ecNumber>
    </recommendedName>
</protein>
<dbReference type="Pfam" id="PF04406">
    <property type="entry name" value="TP6A_N"/>
    <property type="match status" value="1"/>
</dbReference>
<evidence type="ECO:0000313" key="15">
    <source>
        <dbReference type="Proteomes" id="UP000308652"/>
    </source>
</evidence>
<dbReference type="GO" id="GO:0005524">
    <property type="term" value="F:ATP binding"/>
    <property type="evidence" value="ECO:0007669"/>
    <property type="project" value="InterPro"/>
</dbReference>
<dbReference type="GO" id="GO:0000706">
    <property type="term" value="P:meiotic DNA double-strand break processing"/>
    <property type="evidence" value="ECO:0007669"/>
    <property type="project" value="TreeGrafter"/>
</dbReference>
<dbReference type="Proteomes" id="UP000308652">
    <property type="component" value="Unassembled WGS sequence"/>
</dbReference>
<organism evidence="14 15">
    <name type="scientific">Crucibulum laeve</name>
    <dbReference type="NCBI Taxonomy" id="68775"/>
    <lineage>
        <taxon>Eukaryota</taxon>
        <taxon>Fungi</taxon>
        <taxon>Dikarya</taxon>
        <taxon>Basidiomycota</taxon>
        <taxon>Agaricomycotina</taxon>
        <taxon>Agaricomycetes</taxon>
        <taxon>Agaricomycetidae</taxon>
        <taxon>Agaricales</taxon>
        <taxon>Agaricineae</taxon>
        <taxon>Nidulariaceae</taxon>
        <taxon>Crucibulum</taxon>
    </lineage>
</organism>
<evidence type="ECO:0000256" key="1">
    <source>
        <dbReference type="ARBA" id="ARBA00000185"/>
    </source>
</evidence>
<feature type="domain" description="Topoisomerase 6 subunit A/Spo11 TOPRIM" evidence="13">
    <location>
        <begin position="204"/>
        <end position="384"/>
    </location>
</feature>
<dbReference type="CDD" id="cd00223">
    <property type="entry name" value="TOPRIM_TopoIIB_SPO"/>
    <property type="match status" value="1"/>
</dbReference>
<comment type="catalytic activity">
    <reaction evidence="1 10">
        <text>ATP-dependent breakage, passage and rejoining of double-stranded DNA.</text>
        <dbReference type="EC" id="5.6.2.2"/>
    </reaction>
</comment>
<evidence type="ECO:0000259" key="12">
    <source>
        <dbReference type="Pfam" id="PF04406"/>
    </source>
</evidence>
<feature type="active site" description="O-(5'-phospho-DNA)-tyrosine intermediate" evidence="10">
    <location>
        <position position="122"/>
    </location>
</feature>
<dbReference type="GO" id="GO:0000228">
    <property type="term" value="C:nuclear chromosome"/>
    <property type="evidence" value="ECO:0007669"/>
    <property type="project" value="TreeGrafter"/>
</dbReference>
<evidence type="ECO:0000256" key="5">
    <source>
        <dbReference type="ARBA" id="ARBA00022723"/>
    </source>
</evidence>
<keyword evidence="5" id="KW-0479">Metal-binding</keyword>
<keyword evidence="9 10" id="KW-0413">Isomerase</keyword>
<dbReference type="Gene3D" id="3.40.1360.10">
    <property type="match status" value="1"/>
</dbReference>
<dbReference type="InterPro" id="IPR036078">
    <property type="entry name" value="Spo11/TopoVI_A_sf"/>
</dbReference>
<dbReference type="PROSITE" id="PS52041">
    <property type="entry name" value="TOPO_IIB"/>
    <property type="match status" value="1"/>
</dbReference>
<dbReference type="InterPro" id="IPR013049">
    <property type="entry name" value="Spo11/TopoVI_A_N"/>
</dbReference>
<dbReference type="InterPro" id="IPR036388">
    <property type="entry name" value="WH-like_DNA-bd_sf"/>
</dbReference>
<evidence type="ECO:0000256" key="7">
    <source>
        <dbReference type="ARBA" id="ARBA00023029"/>
    </source>
</evidence>
<keyword evidence="15" id="KW-1185">Reference proteome</keyword>
<evidence type="ECO:0000256" key="11">
    <source>
        <dbReference type="SAM" id="MobiDB-lite"/>
    </source>
</evidence>
<feature type="region of interest" description="Disordered" evidence="11">
    <location>
        <begin position="14"/>
        <end position="40"/>
    </location>
</feature>
<dbReference type="AlphaFoldDB" id="A0A5C3MHR7"/>
<feature type="domain" description="Spo11/DNA topoisomerase VI subunit A N-terminal" evidence="12">
    <location>
        <begin position="94"/>
        <end position="154"/>
    </location>
</feature>
<dbReference type="GO" id="GO:0042138">
    <property type="term" value="P:meiotic DNA double-strand break formation"/>
    <property type="evidence" value="ECO:0007669"/>
    <property type="project" value="TreeGrafter"/>
</dbReference>
<evidence type="ECO:0000256" key="6">
    <source>
        <dbReference type="ARBA" id="ARBA00022842"/>
    </source>
</evidence>
<gene>
    <name evidence="14" type="ORF">BDQ12DRAFT_593599</name>
</gene>
<evidence type="ECO:0000256" key="9">
    <source>
        <dbReference type="ARBA" id="ARBA00023235"/>
    </source>
</evidence>
<evidence type="ECO:0000256" key="2">
    <source>
        <dbReference type="ARBA" id="ARBA00001946"/>
    </source>
</evidence>
<dbReference type="STRING" id="68775.A0A5C3MHR7"/>
<dbReference type="GO" id="GO:0046872">
    <property type="term" value="F:metal ion binding"/>
    <property type="evidence" value="ECO:0007669"/>
    <property type="project" value="UniProtKB-KW"/>
</dbReference>
<evidence type="ECO:0000259" key="13">
    <source>
        <dbReference type="Pfam" id="PF21180"/>
    </source>
</evidence>
<evidence type="ECO:0000313" key="14">
    <source>
        <dbReference type="EMBL" id="TFK44213.1"/>
    </source>
</evidence>
<keyword evidence="8 10" id="KW-0238">DNA-binding</keyword>
<dbReference type="PRINTS" id="PR01550">
    <property type="entry name" value="TOP6AFAMILY"/>
</dbReference>
<keyword evidence="7 10" id="KW-0799">Topoisomerase</keyword>
<evidence type="ECO:0000256" key="3">
    <source>
        <dbReference type="ARBA" id="ARBA00006559"/>
    </source>
</evidence>
<dbReference type="GO" id="GO:0003677">
    <property type="term" value="F:DNA binding"/>
    <property type="evidence" value="ECO:0007669"/>
    <property type="project" value="UniProtKB-UniRule"/>
</dbReference>
<dbReference type="EC" id="5.6.2.2" evidence="4"/>
<comment type="cofactor">
    <cofactor evidence="2">
        <name>Mg(2+)</name>
        <dbReference type="ChEBI" id="CHEBI:18420"/>
    </cofactor>
</comment>
<name>A0A5C3MHR7_9AGAR</name>
<dbReference type="OrthoDB" id="5377392at2759"/>
<dbReference type="PANTHER" id="PTHR10848:SF0">
    <property type="entry name" value="MEIOTIC RECOMBINATION PROTEIN SPO11"/>
    <property type="match status" value="1"/>
</dbReference>
<proteinExistence type="inferred from homology"/>
<dbReference type="InterPro" id="IPR002815">
    <property type="entry name" value="Spo11/TopoVI_A"/>
</dbReference>
<dbReference type="GO" id="GO:0003918">
    <property type="term" value="F:DNA topoisomerase type II (double strand cut, ATP-hydrolyzing) activity"/>
    <property type="evidence" value="ECO:0007669"/>
    <property type="project" value="UniProtKB-UniRule"/>
</dbReference>
<feature type="region of interest" description="Disordered" evidence="11">
    <location>
        <begin position="428"/>
        <end position="454"/>
    </location>
</feature>
<feature type="compositionally biased region" description="Low complexity" evidence="11">
    <location>
        <begin position="428"/>
        <end position="442"/>
    </location>
</feature>
<accession>A0A5C3MHR7</accession>
<reference evidence="14 15" key="1">
    <citation type="journal article" date="2019" name="Nat. Ecol. Evol.">
        <title>Megaphylogeny resolves global patterns of mushroom evolution.</title>
        <authorList>
            <person name="Varga T."/>
            <person name="Krizsan K."/>
            <person name="Foldi C."/>
            <person name="Dima B."/>
            <person name="Sanchez-Garcia M."/>
            <person name="Sanchez-Ramirez S."/>
            <person name="Szollosi G.J."/>
            <person name="Szarkandi J.G."/>
            <person name="Papp V."/>
            <person name="Albert L."/>
            <person name="Andreopoulos W."/>
            <person name="Angelini C."/>
            <person name="Antonin V."/>
            <person name="Barry K.W."/>
            <person name="Bougher N.L."/>
            <person name="Buchanan P."/>
            <person name="Buyck B."/>
            <person name="Bense V."/>
            <person name="Catcheside P."/>
            <person name="Chovatia M."/>
            <person name="Cooper J."/>
            <person name="Damon W."/>
            <person name="Desjardin D."/>
            <person name="Finy P."/>
            <person name="Geml J."/>
            <person name="Haridas S."/>
            <person name="Hughes K."/>
            <person name="Justo A."/>
            <person name="Karasinski D."/>
            <person name="Kautmanova I."/>
            <person name="Kiss B."/>
            <person name="Kocsube S."/>
            <person name="Kotiranta H."/>
            <person name="LaButti K.M."/>
            <person name="Lechner B.E."/>
            <person name="Liimatainen K."/>
            <person name="Lipzen A."/>
            <person name="Lukacs Z."/>
            <person name="Mihaltcheva S."/>
            <person name="Morgado L.N."/>
            <person name="Niskanen T."/>
            <person name="Noordeloos M.E."/>
            <person name="Ohm R.A."/>
            <person name="Ortiz-Santana B."/>
            <person name="Ovrebo C."/>
            <person name="Racz N."/>
            <person name="Riley R."/>
            <person name="Savchenko A."/>
            <person name="Shiryaev A."/>
            <person name="Soop K."/>
            <person name="Spirin V."/>
            <person name="Szebenyi C."/>
            <person name="Tomsovsky M."/>
            <person name="Tulloss R.E."/>
            <person name="Uehling J."/>
            <person name="Grigoriev I.V."/>
            <person name="Vagvolgyi C."/>
            <person name="Papp T."/>
            <person name="Martin F.M."/>
            <person name="Miettinen O."/>
            <person name="Hibbett D.S."/>
            <person name="Nagy L.G."/>
        </authorList>
    </citation>
    <scope>NUCLEOTIDE SEQUENCE [LARGE SCALE GENOMIC DNA]</scope>
    <source>
        <strain evidence="14 15">CBS 166.37</strain>
    </source>
</reference>
<dbReference type="GO" id="GO:0007131">
    <property type="term" value="P:reciprocal meiotic recombination"/>
    <property type="evidence" value="ECO:0007669"/>
    <property type="project" value="TreeGrafter"/>
</dbReference>
<comment type="similarity">
    <text evidence="3 10">Belongs to the TOP6A family.</text>
</comment>
<keyword evidence="6" id="KW-0460">Magnesium</keyword>
<sequence>MVLDFLNQLVFSGRTKASDNSDEESEPDPDRPGSKPTRVKPKIEIRLADRSKGIMDGHLSILSSNFVLYSYTHRCPAMKTIKYPRKCAKGSARPLAQLFRVLDLTHAALVENTRSTKRDVYYHDVALFKTQKVVDSLIDDLAATFKLERSDLNIRATSKGLICGSGLTIQLLSGELVQANDTEGTLIPVGEDIQSFGVDKDISWVLIVEKDAVFQTLCRLNIVDHPSMPGRGLIITGKGYPDIATRHLVKSLAEALPQRQVAAILNISTAIPIMAFVDADPYGLDILSIYKYGSRAMQHESSKLTAKRVKWLGLWASEVESFGIDRNSLTPVTKHDEKKALSMLCRSSITLPSKWKKELMHMLHSRRKAEIEILSAMKATPLTDDTHRLLSRKYLDRIHSNSPKTVHDGFSSPHSLYLSSQASTSSSNSSTALCSSLPTTPSSSPPPGFTTDRVAPPAPLLRYLSTKINDFVSSAQARANAVPY</sequence>